<evidence type="ECO:0000256" key="10">
    <source>
        <dbReference type="ARBA" id="ARBA00031900"/>
    </source>
</evidence>
<dbReference type="FunFam" id="3.30.980.10:FF:000005">
    <property type="entry name" value="Threonyl-tRNA synthetase, mitochondrial"/>
    <property type="match status" value="1"/>
</dbReference>
<dbReference type="Proteomes" id="UP000001744">
    <property type="component" value="Unassembled WGS sequence"/>
</dbReference>
<keyword evidence="17" id="KW-1185">Reference proteome</keyword>
<dbReference type="OrthoDB" id="5423599at2759"/>
<dbReference type="InterPro" id="IPR002314">
    <property type="entry name" value="aa-tRNA-synt_IIb"/>
</dbReference>
<dbReference type="CDD" id="cd00771">
    <property type="entry name" value="ThrRS_core"/>
    <property type="match status" value="1"/>
</dbReference>
<dbReference type="GO" id="GO:0005737">
    <property type="term" value="C:cytoplasm"/>
    <property type="evidence" value="ECO:0007669"/>
    <property type="project" value="UniProtKB-SubCell"/>
</dbReference>
<dbReference type="HAMAP" id="MF_00184">
    <property type="entry name" value="Thr_tRNA_synth"/>
    <property type="match status" value="1"/>
</dbReference>
<dbReference type="PANTHER" id="PTHR11451">
    <property type="entry name" value="THREONINE-TRNA LIGASE"/>
    <property type="match status" value="1"/>
</dbReference>
<keyword evidence="6" id="KW-0547">Nucleotide-binding</keyword>
<dbReference type="NCBIfam" id="TIGR00418">
    <property type="entry name" value="thrS"/>
    <property type="match status" value="1"/>
</dbReference>
<dbReference type="InterPro" id="IPR002320">
    <property type="entry name" value="Thr-tRNA-ligase_IIa"/>
</dbReference>
<dbReference type="GO" id="GO:0004829">
    <property type="term" value="F:threonine-tRNA ligase activity"/>
    <property type="evidence" value="ECO:0000318"/>
    <property type="project" value="GO_Central"/>
</dbReference>
<evidence type="ECO:0000256" key="6">
    <source>
        <dbReference type="ARBA" id="ARBA00022741"/>
    </source>
</evidence>
<comment type="catalytic activity">
    <reaction evidence="11">
        <text>tRNA(Thr) + L-threonine + ATP = L-threonyl-tRNA(Thr) + AMP + diphosphate + H(+)</text>
        <dbReference type="Rhea" id="RHEA:24624"/>
        <dbReference type="Rhea" id="RHEA-COMP:9670"/>
        <dbReference type="Rhea" id="RHEA-COMP:9704"/>
        <dbReference type="ChEBI" id="CHEBI:15378"/>
        <dbReference type="ChEBI" id="CHEBI:30616"/>
        <dbReference type="ChEBI" id="CHEBI:33019"/>
        <dbReference type="ChEBI" id="CHEBI:57926"/>
        <dbReference type="ChEBI" id="CHEBI:78442"/>
        <dbReference type="ChEBI" id="CHEBI:78534"/>
        <dbReference type="ChEBI" id="CHEBI:456215"/>
        <dbReference type="EC" id="6.1.1.3"/>
    </reaction>
</comment>
<dbReference type="InterPro" id="IPR033728">
    <property type="entry name" value="ThrRS_core"/>
</dbReference>
<organism evidence="15 17">
    <name type="scientific">Schizosaccharomyces japonicus (strain yFS275 / FY16936)</name>
    <name type="common">Fission yeast</name>
    <dbReference type="NCBI Taxonomy" id="402676"/>
    <lineage>
        <taxon>Eukaryota</taxon>
        <taxon>Fungi</taxon>
        <taxon>Dikarya</taxon>
        <taxon>Ascomycota</taxon>
        <taxon>Taphrinomycotina</taxon>
        <taxon>Schizosaccharomycetes</taxon>
        <taxon>Schizosaccharomycetales</taxon>
        <taxon>Schizosaccharomycetaceae</taxon>
        <taxon>Schizosaccharomyces</taxon>
    </lineage>
</organism>
<gene>
    <name evidence="16" type="primary">trs1</name>
    <name evidence="15" type="ORF">SJAG_01235</name>
</gene>
<dbReference type="Pfam" id="PF00587">
    <property type="entry name" value="tRNA-synt_2b"/>
    <property type="match status" value="1"/>
</dbReference>
<proteinExistence type="inferred from homology"/>
<dbReference type="PROSITE" id="PS50862">
    <property type="entry name" value="AA_TRNA_LIGASE_II"/>
    <property type="match status" value="1"/>
</dbReference>
<dbReference type="Gene3D" id="3.40.50.800">
    <property type="entry name" value="Anticodon-binding domain"/>
    <property type="match status" value="1"/>
</dbReference>
<evidence type="ECO:0000256" key="8">
    <source>
        <dbReference type="ARBA" id="ARBA00022917"/>
    </source>
</evidence>
<keyword evidence="5 15" id="KW-0436">Ligase</keyword>
<dbReference type="InterPro" id="IPR004095">
    <property type="entry name" value="TGS"/>
</dbReference>
<reference evidence="15 17" key="1">
    <citation type="journal article" date="2011" name="Science">
        <title>Comparative functional genomics of the fission yeasts.</title>
        <authorList>
            <person name="Rhind N."/>
            <person name="Chen Z."/>
            <person name="Yassour M."/>
            <person name="Thompson D.A."/>
            <person name="Haas B.J."/>
            <person name="Habib N."/>
            <person name="Wapinski I."/>
            <person name="Roy S."/>
            <person name="Lin M.F."/>
            <person name="Heiman D.I."/>
            <person name="Young S.K."/>
            <person name="Furuya K."/>
            <person name="Guo Y."/>
            <person name="Pidoux A."/>
            <person name="Chen H.M."/>
            <person name="Robbertse B."/>
            <person name="Goldberg J.M."/>
            <person name="Aoki K."/>
            <person name="Bayne E.H."/>
            <person name="Berlin A.M."/>
            <person name="Desjardins C.A."/>
            <person name="Dobbs E."/>
            <person name="Dukaj L."/>
            <person name="Fan L."/>
            <person name="FitzGerald M.G."/>
            <person name="French C."/>
            <person name="Gujja S."/>
            <person name="Hansen K."/>
            <person name="Keifenheim D."/>
            <person name="Levin J.Z."/>
            <person name="Mosher R.A."/>
            <person name="Mueller C.A."/>
            <person name="Pfiffner J."/>
            <person name="Priest M."/>
            <person name="Russ C."/>
            <person name="Smialowska A."/>
            <person name="Swoboda P."/>
            <person name="Sykes S.M."/>
            <person name="Vaughn M."/>
            <person name="Vengrova S."/>
            <person name="Yoder R."/>
            <person name="Zeng Q."/>
            <person name="Allshire R."/>
            <person name="Baulcombe D."/>
            <person name="Birren B.W."/>
            <person name="Brown W."/>
            <person name="Ekwall K."/>
            <person name="Kellis M."/>
            <person name="Leatherwood J."/>
            <person name="Levin H."/>
            <person name="Margalit H."/>
            <person name="Martienssen R."/>
            <person name="Nieduszynski C.A."/>
            <person name="Spatafora J.W."/>
            <person name="Friedman N."/>
            <person name="Dalgaard J.Z."/>
            <person name="Baumann P."/>
            <person name="Niki H."/>
            <person name="Regev A."/>
            <person name="Nusbaum C."/>
        </authorList>
    </citation>
    <scope>NUCLEOTIDE SEQUENCE [LARGE SCALE GENOMIC DNA]</scope>
    <source>
        <strain evidence="17">yFS275 / FY16936</strain>
    </source>
</reference>
<dbReference type="VEuPathDB" id="FungiDB:SJAG_01235"/>
<dbReference type="InterPro" id="IPR012676">
    <property type="entry name" value="TGS-like"/>
</dbReference>
<evidence type="ECO:0000256" key="12">
    <source>
        <dbReference type="ARBA" id="ARBA00073157"/>
    </source>
</evidence>
<dbReference type="GO" id="GO:1990825">
    <property type="term" value="F:sequence-specific mRNA binding"/>
    <property type="evidence" value="ECO:0007669"/>
    <property type="project" value="EnsemblFungi"/>
</dbReference>
<feature type="domain" description="TGS" evidence="14">
    <location>
        <begin position="43"/>
        <end position="105"/>
    </location>
</feature>
<dbReference type="InterPro" id="IPR045864">
    <property type="entry name" value="aa-tRNA-synth_II/BPL/LPL"/>
</dbReference>
<dbReference type="JaponicusDB" id="SJAG_01235">
    <property type="gene designation" value="trs1"/>
</dbReference>
<dbReference type="GeneID" id="7048386"/>
<accession>B6K047</accession>
<dbReference type="CDD" id="cd00860">
    <property type="entry name" value="ThrRS_anticodon"/>
    <property type="match status" value="1"/>
</dbReference>
<evidence type="ECO:0000259" key="13">
    <source>
        <dbReference type="PROSITE" id="PS50862"/>
    </source>
</evidence>
<dbReference type="InterPro" id="IPR006195">
    <property type="entry name" value="aa-tRNA-synth_II"/>
</dbReference>
<evidence type="ECO:0000256" key="5">
    <source>
        <dbReference type="ARBA" id="ARBA00022598"/>
    </source>
</evidence>
<evidence type="ECO:0000256" key="4">
    <source>
        <dbReference type="ARBA" id="ARBA00022490"/>
    </source>
</evidence>
<comment type="similarity">
    <text evidence="2">Belongs to the class-II aminoacyl-tRNA synthetase family.</text>
</comment>
<dbReference type="SUPFAM" id="SSF55186">
    <property type="entry name" value="ThrRS/AlaRS common domain"/>
    <property type="match status" value="1"/>
</dbReference>
<evidence type="ECO:0000256" key="11">
    <source>
        <dbReference type="ARBA" id="ARBA00049515"/>
    </source>
</evidence>
<comment type="subcellular location">
    <subcellularLocation>
        <location evidence="1">Cytoplasm</location>
    </subcellularLocation>
</comment>
<evidence type="ECO:0000313" key="15">
    <source>
        <dbReference type="EMBL" id="EEB06197.1"/>
    </source>
</evidence>
<dbReference type="FunFam" id="3.40.50.800:FF:000003">
    <property type="entry name" value="Threonine--tRNA ligase 2, cytoplasmic"/>
    <property type="match status" value="1"/>
</dbReference>
<dbReference type="HOGENOM" id="CLU_008554_0_2_1"/>
<name>B6K047_SCHJY</name>
<dbReference type="PRINTS" id="PR01047">
    <property type="entry name" value="TRNASYNTHTHR"/>
</dbReference>
<dbReference type="STRING" id="402676.B6K047"/>
<dbReference type="InterPro" id="IPR004154">
    <property type="entry name" value="Anticodon-bd"/>
</dbReference>
<dbReference type="SUPFAM" id="SSF55681">
    <property type="entry name" value="Class II aaRS and biotin synthetases"/>
    <property type="match status" value="1"/>
</dbReference>
<dbReference type="InterPro" id="IPR012947">
    <property type="entry name" value="tRNA_SAD"/>
</dbReference>
<evidence type="ECO:0000256" key="7">
    <source>
        <dbReference type="ARBA" id="ARBA00022840"/>
    </source>
</evidence>
<evidence type="ECO:0000256" key="2">
    <source>
        <dbReference type="ARBA" id="ARBA00008226"/>
    </source>
</evidence>
<dbReference type="Gene3D" id="3.30.930.10">
    <property type="entry name" value="Bira Bifunctional Protein, Domain 2"/>
    <property type="match status" value="1"/>
</dbReference>
<dbReference type="Gene3D" id="3.10.20.30">
    <property type="match status" value="1"/>
</dbReference>
<dbReference type="Gene3D" id="3.30.980.10">
    <property type="entry name" value="Threonyl-trna Synthetase, Chain A, domain 2"/>
    <property type="match status" value="1"/>
</dbReference>
<evidence type="ECO:0000256" key="9">
    <source>
        <dbReference type="ARBA" id="ARBA00023146"/>
    </source>
</evidence>
<sequence>MASVEKQLKNMALEEPEYIQYRIAMFEQLQKEYKEFIAAQPRKTITVTLPDGSTREATSWETTPMDIAVSISKGLADRTVISKVNDQLWDLTRPLEDSCTLKLLDFNDPEGKRVFWHSSAHILGEASELHFGCHLCIGPPTTDGFFYEMAIDDNKTVTTEDYPALEALAKNAIKQKQPFERLIVSKENLLKMFKHNKYKQHIIESKIPDGTSTTVYRCGPLIDLCVGPHVPHTGRVKAFAVMKNSSSYFLGDAKNDSLQRIYGVSFPDNKQMSEYKKFLAEAAKRDHRKIGREQDLFFFHELSPGSCFFLPHGARIYNQLIAWIREQYKIRGFQEVITPNMYNVDLWKTSGHWNNYAENMFSFEIEKDKFALKPMNCPGHCLIYKSRDRSYRDLPWRCADFGVLHRNEFSGALTGLTRVRRFQQDDAHIFCRPDQVRSEIENCFDFLKYVYGVFGFTFHLELSTRPEEKYLGDLETWNKAEAQLKAALDASGYEWELNEGDGAFYGPKIDITVFDALKRQHQCATIQLDFQLPERFELEFHGTTEGDEAADSTNKNKYIRPVMIHRAILGSVERMIAILTEHYGGKWPFWLSPRQVSVVPVSAAAFDYANKVQKRLFDAGLFADVDTSDNTLPKKIRNAQLSQYNFIFVVGAEEEKTNSVNIRNRDDPKKQAKTATVPLDEVVAKLVALKETKNPVNQI</sequence>
<dbReference type="InterPro" id="IPR036621">
    <property type="entry name" value="Anticodon-bd_dom_sf"/>
</dbReference>
<dbReference type="SUPFAM" id="SSF81271">
    <property type="entry name" value="TGS-like"/>
    <property type="match status" value="1"/>
</dbReference>
<evidence type="ECO:0000259" key="14">
    <source>
        <dbReference type="PROSITE" id="PS51880"/>
    </source>
</evidence>
<dbReference type="PANTHER" id="PTHR11451:SF46">
    <property type="entry name" value="THREONINE--TRNA LIGASE"/>
    <property type="match status" value="1"/>
</dbReference>
<dbReference type="InterPro" id="IPR047246">
    <property type="entry name" value="ThrRS_anticodon"/>
</dbReference>
<feature type="domain" description="Aminoacyl-transfer RNA synthetases class-II family profile" evidence="13">
    <location>
        <begin position="311"/>
        <end position="588"/>
    </location>
</feature>
<keyword evidence="8" id="KW-0648">Protein biosynthesis</keyword>
<dbReference type="CDD" id="cd01667">
    <property type="entry name" value="TGS_ThrRS"/>
    <property type="match status" value="1"/>
</dbReference>
<dbReference type="EMBL" id="KE651168">
    <property type="protein sequence ID" value="EEB06197.1"/>
    <property type="molecule type" value="Genomic_DNA"/>
</dbReference>
<dbReference type="GO" id="GO:0006435">
    <property type="term" value="P:threonyl-tRNA aminoacylation"/>
    <property type="evidence" value="ECO:0000318"/>
    <property type="project" value="GO_Central"/>
</dbReference>
<dbReference type="RefSeq" id="XP_002172490.1">
    <property type="nucleotide sequence ID" value="XM_002172454.2"/>
</dbReference>
<keyword evidence="4" id="KW-0963">Cytoplasm</keyword>
<dbReference type="eggNOG" id="KOG1637">
    <property type="taxonomic scope" value="Eukaryota"/>
</dbReference>
<protein>
    <recommendedName>
        <fullName evidence="12">Threonine--tRNA ligase, cytoplasmic</fullName>
        <ecNumber evidence="3">6.1.1.3</ecNumber>
    </recommendedName>
    <alternativeName>
        <fullName evidence="10">Threonyl-tRNA synthetase</fullName>
    </alternativeName>
</protein>
<keyword evidence="7" id="KW-0067">ATP-binding</keyword>
<dbReference type="EC" id="6.1.1.3" evidence="3"/>
<dbReference type="PROSITE" id="PS51880">
    <property type="entry name" value="TGS"/>
    <property type="match status" value="1"/>
</dbReference>
<keyword evidence="9" id="KW-0030">Aminoacyl-tRNA synthetase</keyword>
<dbReference type="Pfam" id="PF07973">
    <property type="entry name" value="tRNA_SAD"/>
    <property type="match status" value="1"/>
</dbReference>
<dbReference type="InterPro" id="IPR012675">
    <property type="entry name" value="Beta-grasp_dom_sf"/>
</dbReference>
<dbReference type="InterPro" id="IPR018163">
    <property type="entry name" value="Thr/Ala-tRNA-synth_IIc_edit"/>
</dbReference>
<evidence type="ECO:0000256" key="1">
    <source>
        <dbReference type="ARBA" id="ARBA00004496"/>
    </source>
</evidence>
<dbReference type="Pfam" id="PF02824">
    <property type="entry name" value="TGS"/>
    <property type="match status" value="1"/>
</dbReference>
<dbReference type="GO" id="GO:0005524">
    <property type="term" value="F:ATP binding"/>
    <property type="evidence" value="ECO:0007669"/>
    <property type="project" value="UniProtKB-KW"/>
</dbReference>
<dbReference type="AlphaFoldDB" id="B6K047"/>
<dbReference type="SUPFAM" id="SSF52954">
    <property type="entry name" value="Class II aaRS ABD-related"/>
    <property type="match status" value="1"/>
</dbReference>
<evidence type="ECO:0000313" key="16">
    <source>
        <dbReference type="JaponicusDB" id="SJAG_01235"/>
    </source>
</evidence>
<dbReference type="FunFam" id="3.30.930.10:FF:000009">
    <property type="entry name" value="Threonine--tRNA ligase 2, cytoplasmic"/>
    <property type="match status" value="1"/>
</dbReference>
<evidence type="ECO:0000313" key="17">
    <source>
        <dbReference type="Proteomes" id="UP000001744"/>
    </source>
</evidence>
<dbReference type="Pfam" id="PF03129">
    <property type="entry name" value="HGTP_anticodon"/>
    <property type="match status" value="1"/>
</dbReference>
<evidence type="ECO:0000256" key="3">
    <source>
        <dbReference type="ARBA" id="ARBA00013163"/>
    </source>
</evidence>
<dbReference type="SMART" id="SM00863">
    <property type="entry name" value="tRNA_SAD"/>
    <property type="match status" value="1"/>
</dbReference>
<dbReference type="OMA" id="WYADGMY"/>
<dbReference type="FunFam" id="3.10.20.30:FF:000006">
    <property type="entry name" value="Threonine--tRNA ligase, cytoplasmic"/>
    <property type="match status" value="1"/>
</dbReference>